<comment type="caution">
    <text evidence="1">The sequence shown here is derived from an EMBL/GenBank/DDBJ whole genome shotgun (WGS) entry which is preliminary data.</text>
</comment>
<sequence length="80" mass="9374">MSIFTCSVDHRVDDYDFVHCIFIRLTLKLTFACLVSLYIIFLQKNKDSKTPSRNMEMLGYMCQIEHYTDHPVYTSESVGL</sequence>
<proteinExistence type="predicted"/>
<name>A0ACB9BFE7_CICIN</name>
<accession>A0ACB9BFE7</accession>
<organism evidence="1 2">
    <name type="scientific">Cichorium intybus</name>
    <name type="common">Chicory</name>
    <dbReference type="NCBI Taxonomy" id="13427"/>
    <lineage>
        <taxon>Eukaryota</taxon>
        <taxon>Viridiplantae</taxon>
        <taxon>Streptophyta</taxon>
        <taxon>Embryophyta</taxon>
        <taxon>Tracheophyta</taxon>
        <taxon>Spermatophyta</taxon>
        <taxon>Magnoliopsida</taxon>
        <taxon>eudicotyledons</taxon>
        <taxon>Gunneridae</taxon>
        <taxon>Pentapetalae</taxon>
        <taxon>asterids</taxon>
        <taxon>campanulids</taxon>
        <taxon>Asterales</taxon>
        <taxon>Asteraceae</taxon>
        <taxon>Cichorioideae</taxon>
        <taxon>Cichorieae</taxon>
        <taxon>Cichoriinae</taxon>
        <taxon>Cichorium</taxon>
    </lineage>
</organism>
<dbReference type="EMBL" id="CM042014">
    <property type="protein sequence ID" value="KAI3720506.1"/>
    <property type="molecule type" value="Genomic_DNA"/>
</dbReference>
<reference evidence="2" key="1">
    <citation type="journal article" date="2022" name="Mol. Ecol. Resour.">
        <title>The genomes of chicory, endive, great burdock and yacon provide insights into Asteraceae palaeo-polyploidization history and plant inulin production.</title>
        <authorList>
            <person name="Fan W."/>
            <person name="Wang S."/>
            <person name="Wang H."/>
            <person name="Wang A."/>
            <person name="Jiang F."/>
            <person name="Liu H."/>
            <person name="Zhao H."/>
            <person name="Xu D."/>
            <person name="Zhang Y."/>
        </authorList>
    </citation>
    <scope>NUCLEOTIDE SEQUENCE [LARGE SCALE GENOMIC DNA]</scope>
    <source>
        <strain evidence="2">cv. Punajuju</strain>
    </source>
</reference>
<reference evidence="1 2" key="2">
    <citation type="journal article" date="2022" name="Mol. Ecol. Resour.">
        <title>The genomes of chicory, endive, great burdock and yacon provide insights into Asteraceae paleo-polyploidization history and plant inulin production.</title>
        <authorList>
            <person name="Fan W."/>
            <person name="Wang S."/>
            <person name="Wang H."/>
            <person name="Wang A."/>
            <person name="Jiang F."/>
            <person name="Liu H."/>
            <person name="Zhao H."/>
            <person name="Xu D."/>
            <person name="Zhang Y."/>
        </authorList>
    </citation>
    <scope>NUCLEOTIDE SEQUENCE [LARGE SCALE GENOMIC DNA]</scope>
    <source>
        <strain evidence="2">cv. Punajuju</strain>
        <tissue evidence="1">Leaves</tissue>
    </source>
</reference>
<protein>
    <submittedName>
        <fullName evidence="1">Uncharacterized protein</fullName>
    </submittedName>
</protein>
<keyword evidence="2" id="KW-1185">Reference proteome</keyword>
<evidence type="ECO:0000313" key="2">
    <source>
        <dbReference type="Proteomes" id="UP001055811"/>
    </source>
</evidence>
<dbReference type="Proteomes" id="UP001055811">
    <property type="component" value="Linkage Group LG06"/>
</dbReference>
<evidence type="ECO:0000313" key="1">
    <source>
        <dbReference type="EMBL" id="KAI3720506.1"/>
    </source>
</evidence>
<gene>
    <name evidence="1" type="ORF">L2E82_31493</name>
</gene>